<evidence type="ECO:0000313" key="3">
    <source>
        <dbReference type="Proteomes" id="UP000223777"/>
    </source>
</evidence>
<organism evidence="2 3">
    <name type="scientific">Bacillus cereus</name>
    <dbReference type="NCBI Taxonomy" id="1396"/>
    <lineage>
        <taxon>Bacteria</taxon>
        <taxon>Bacillati</taxon>
        <taxon>Bacillota</taxon>
        <taxon>Bacilli</taxon>
        <taxon>Bacillales</taxon>
        <taxon>Bacillaceae</taxon>
        <taxon>Bacillus</taxon>
        <taxon>Bacillus cereus group</taxon>
    </lineage>
</organism>
<evidence type="ECO:0008006" key="4">
    <source>
        <dbReference type="Google" id="ProtNLM"/>
    </source>
</evidence>
<protein>
    <recommendedName>
        <fullName evidence="4">Lipoprotein</fullName>
    </recommendedName>
</protein>
<dbReference type="Proteomes" id="UP000223777">
    <property type="component" value="Unassembled WGS sequence"/>
</dbReference>
<sequence>MKKFILAGLALGLLAGCGSTDSKSETKETAKSTLKDQPQKAATWKEKVKTVAASEGTPNEKYDSINAYSTEFKANDDVIKQFQNDIIKEYKDKKYLADLSNHEYTLGNIFKSKVVELHTQEQAMKDFAFYFGQSSNFNYRGIQDKTYTSTSSQEKKMDEALSTMGK</sequence>
<evidence type="ECO:0000313" key="2">
    <source>
        <dbReference type="EMBL" id="PGO26418.1"/>
    </source>
</evidence>
<dbReference type="PROSITE" id="PS51257">
    <property type="entry name" value="PROKAR_LIPOPROTEIN"/>
    <property type="match status" value="1"/>
</dbReference>
<accession>A0A2B9PUX7</accession>
<feature type="compositionally biased region" description="Basic and acidic residues" evidence="1">
    <location>
        <begin position="22"/>
        <end position="38"/>
    </location>
</feature>
<dbReference type="AlphaFoldDB" id="A0A2B9PUX7"/>
<feature type="region of interest" description="Disordered" evidence="1">
    <location>
        <begin position="17"/>
        <end position="38"/>
    </location>
</feature>
<feature type="region of interest" description="Disordered" evidence="1">
    <location>
        <begin position="147"/>
        <end position="166"/>
    </location>
</feature>
<dbReference type="EMBL" id="NUIL01000024">
    <property type="protein sequence ID" value="PGO26418.1"/>
    <property type="molecule type" value="Genomic_DNA"/>
</dbReference>
<name>A0A2B9PUX7_BACCE</name>
<reference evidence="2 3" key="1">
    <citation type="submission" date="2017-09" db="EMBL/GenBank/DDBJ databases">
        <title>Large-scale bioinformatics analysis of Bacillus genomes uncovers conserved roles of natural products in bacterial physiology.</title>
        <authorList>
            <consortium name="Agbiome Team Llc"/>
            <person name="Bleich R.M."/>
            <person name="Grubbs K.J."/>
            <person name="Santa Maria K.C."/>
            <person name="Allen S.E."/>
            <person name="Farag S."/>
            <person name="Shank E.A."/>
            <person name="Bowers A."/>
        </authorList>
    </citation>
    <scope>NUCLEOTIDE SEQUENCE [LARGE SCALE GENOMIC DNA]</scope>
    <source>
        <strain evidence="2 3">AFS050027</strain>
    </source>
</reference>
<gene>
    <name evidence="2" type="ORF">CN984_17795</name>
</gene>
<comment type="caution">
    <text evidence="2">The sequence shown here is derived from an EMBL/GenBank/DDBJ whole genome shotgun (WGS) entry which is preliminary data.</text>
</comment>
<evidence type="ECO:0000256" key="1">
    <source>
        <dbReference type="SAM" id="MobiDB-lite"/>
    </source>
</evidence>
<proteinExistence type="predicted"/>
<dbReference type="RefSeq" id="WP_098765310.1">
    <property type="nucleotide sequence ID" value="NZ_NUIL01000024.1"/>
</dbReference>